<reference evidence="7 8" key="1">
    <citation type="submission" date="2016-09" db="EMBL/GenBank/DDBJ databases">
        <title>Xenorhabdus thuongxuanensis sp. nov. and Xenorhabdus eapokensis sp. nov., isolated from Steinernema species.</title>
        <authorList>
            <person name="Kaempfer P."/>
            <person name="Tobias N.J."/>
            <person name="Phan Ke L."/>
            <person name="Bode H.B."/>
            <person name="Glaeser S.P."/>
        </authorList>
    </citation>
    <scope>NUCLEOTIDE SEQUENCE [LARGE SCALE GENOMIC DNA]</scope>
    <source>
        <strain evidence="7 8">30TX1</strain>
    </source>
</reference>
<dbReference type="Pfam" id="PF00550">
    <property type="entry name" value="PP-binding"/>
    <property type="match status" value="1"/>
</dbReference>
<accession>A0A1Q5TWX3</accession>
<feature type="domain" description="Carrier" evidence="5">
    <location>
        <begin position="878"/>
        <end position="953"/>
    </location>
</feature>
<dbReference type="RefSeq" id="WP_074020651.1">
    <property type="nucleotide sequence ID" value="NZ_CAWMWP010000044.1"/>
</dbReference>
<dbReference type="InterPro" id="IPR009081">
    <property type="entry name" value="PP-bd_ACP"/>
</dbReference>
<evidence type="ECO:0000259" key="6">
    <source>
        <dbReference type="PROSITE" id="PS52004"/>
    </source>
</evidence>
<evidence type="ECO:0000256" key="4">
    <source>
        <dbReference type="ARBA" id="ARBA00022679"/>
    </source>
</evidence>
<evidence type="ECO:0000259" key="5">
    <source>
        <dbReference type="PROSITE" id="PS50075"/>
    </source>
</evidence>
<dbReference type="InterPro" id="IPR016035">
    <property type="entry name" value="Acyl_Trfase/lysoPLipase"/>
</dbReference>
<dbReference type="InterPro" id="IPR020841">
    <property type="entry name" value="PKS_Beta-ketoAc_synthase_dom"/>
</dbReference>
<dbReference type="Gene3D" id="3.40.366.10">
    <property type="entry name" value="Malonyl-Coenzyme A Acyl Carrier Protein, domain 2"/>
    <property type="match status" value="1"/>
</dbReference>
<dbReference type="GO" id="GO:0005886">
    <property type="term" value="C:plasma membrane"/>
    <property type="evidence" value="ECO:0007669"/>
    <property type="project" value="TreeGrafter"/>
</dbReference>
<dbReference type="InterPro" id="IPR018201">
    <property type="entry name" value="Ketoacyl_synth_AS"/>
</dbReference>
<evidence type="ECO:0000256" key="2">
    <source>
        <dbReference type="ARBA" id="ARBA00022450"/>
    </source>
</evidence>
<dbReference type="InterPro" id="IPR014031">
    <property type="entry name" value="Ketoacyl_synth_C"/>
</dbReference>
<dbReference type="PROSITE" id="PS50075">
    <property type="entry name" value="CARRIER"/>
    <property type="match status" value="1"/>
</dbReference>
<evidence type="ECO:0000256" key="1">
    <source>
        <dbReference type="ARBA" id="ARBA00005194"/>
    </source>
</evidence>
<evidence type="ECO:0000256" key="3">
    <source>
        <dbReference type="ARBA" id="ARBA00022553"/>
    </source>
</evidence>
<dbReference type="EMBL" id="MKGR01000020">
    <property type="protein sequence ID" value="OKP04689.1"/>
    <property type="molecule type" value="Genomic_DNA"/>
</dbReference>
<dbReference type="AlphaFoldDB" id="A0A1Q5TWX3"/>
<dbReference type="InterPro" id="IPR032821">
    <property type="entry name" value="PKS_assoc"/>
</dbReference>
<dbReference type="SUPFAM" id="SSF53901">
    <property type="entry name" value="Thiolase-like"/>
    <property type="match status" value="1"/>
</dbReference>
<dbReference type="CDD" id="cd00833">
    <property type="entry name" value="PKS"/>
    <property type="match status" value="1"/>
</dbReference>
<dbReference type="SMART" id="SM00825">
    <property type="entry name" value="PKS_KS"/>
    <property type="match status" value="1"/>
</dbReference>
<dbReference type="InterPro" id="IPR050091">
    <property type="entry name" value="PKS_NRPS_Biosynth_Enz"/>
</dbReference>
<dbReference type="OrthoDB" id="6437095at2"/>
<dbReference type="SUPFAM" id="SSF55048">
    <property type="entry name" value="Probable ACP-binding domain of malonyl-CoA ACP transacylase"/>
    <property type="match status" value="1"/>
</dbReference>
<dbReference type="SUPFAM" id="SSF52151">
    <property type="entry name" value="FabD/lysophospholipase-like"/>
    <property type="match status" value="1"/>
</dbReference>
<dbReference type="GO" id="GO:0004315">
    <property type="term" value="F:3-oxoacyl-[acyl-carrier-protein] synthase activity"/>
    <property type="evidence" value="ECO:0007669"/>
    <property type="project" value="InterPro"/>
</dbReference>
<dbReference type="Pfam" id="PF16197">
    <property type="entry name" value="KAsynt_C_assoc"/>
    <property type="match status" value="1"/>
</dbReference>
<dbReference type="GO" id="GO:0031177">
    <property type="term" value="F:phosphopantetheine binding"/>
    <property type="evidence" value="ECO:0007669"/>
    <property type="project" value="InterPro"/>
</dbReference>
<dbReference type="Pfam" id="PF00698">
    <property type="entry name" value="Acyl_transf_1"/>
    <property type="match status" value="1"/>
</dbReference>
<dbReference type="SUPFAM" id="SSF47336">
    <property type="entry name" value="ACP-like"/>
    <property type="match status" value="1"/>
</dbReference>
<dbReference type="UniPathway" id="UPA00094"/>
<keyword evidence="3" id="KW-0597">Phosphoprotein</keyword>
<dbReference type="InterPro" id="IPR036736">
    <property type="entry name" value="ACP-like_sf"/>
</dbReference>
<dbReference type="PANTHER" id="PTHR43775:SF37">
    <property type="entry name" value="SI:DKEY-61P9.11"/>
    <property type="match status" value="1"/>
</dbReference>
<dbReference type="Proteomes" id="UP000186277">
    <property type="component" value="Unassembled WGS sequence"/>
</dbReference>
<dbReference type="PANTHER" id="PTHR43775">
    <property type="entry name" value="FATTY ACID SYNTHASE"/>
    <property type="match status" value="1"/>
</dbReference>
<keyword evidence="8" id="KW-1185">Reference proteome</keyword>
<dbReference type="InterPro" id="IPR014030">
    <property type="entry name" value="Ketoacyl_synth_N"/>
</dbReference>
<sequence length="962" mass="104045">MDIQPSSRDIAIIGMACRFPGANDPEEYWHNLINGVESIVELDQAPVDKQTVPFAAPLNGDILSFDAAFFGVGPRDAALMDPQHRLFLECAWHALEHAGIQPGRLEEMGLFAGCSSSAYLPQLLRSELMEKFKPSDFDLQITNDKDYLVTRTAWHLGIEGPVLNVQAACATSLVAVAEAVEALRAGRCRLAMAGGCTVRFPQHVPYQAQQGMIYSRNGHCMPFARGASGTVFGNGVAVVVLKPLVSALTDGDNILAVIKGCAVNNDGARKVGFTTTSADGQRRLVDLALKDAALTPADIRAVEAHGTGTIAGDPIEFNTLSTLFSKAEVAPSRCALGAVKANVGHLETCAGMAGLIKAVLEIQHGWIAPQIHIEEVNASININASPFYFPLSAEPWDKSDSRTAIGISAFGIGGTNAHIVLVRPHIPDYEAQQLPNIYPAAIPISGKSEAVCYRLMQAYRKNYPKSAADALAWSAQTTRRAQRYRAILLPDAQGILQKFGDISDGGQRRPHIVFQFPGQGSQFIGMATELAKNNLHFAALLKGIIDLLHESTNTDISFLLHGNRPPSKLTDTSVAQPALIAVQIAMAQFLMQHGIMPDMVIGHSLGEIAAACVAGVFSEEQALRFAARRGQLMAALPSGSMLAVALSETSCIPWLSDDVSLAAVNGVEANVLSGTSNSIRRVQAALFDKGIRSRELTVSHAFHSSMMDPILQDLKLAAPVPSDQNSHIRFCSTLLGSVLDTTTQLDPAYWARHAREPVRFLNALDSLPVRERTVFVEVGPGTTLTALTKARRPKDFAIRTMRGERDKSPEHEVWHTALQRLWLSGVTPDWRPSWDKPGSRIPLPLYPFDRQHHGIAAGGDNYRHLQIDDIPLHRASKRIYETLEAAVTGLWEMAIGVSPSDPYRSFSDDGGDSLAAIQLVVLADAELGIKVNISDFMREPTPNGLYACLTAAGAANIIRKKQ</sequence>
<comment type="pathway">
    <text evidence="1">Lipid metabolism; fatty acid biosynthesis.</text>
</comment>
<evidence type="ECO:0000313" key="7">
    <source>
        <dbReference type="EMBL" id="OKP04689.1"/>
    </source>
</evidence>
<dbReference type="Gene3D" id="3.40.47.10">
    <property type="match status" value="1"/>
</dbReference>
<dbReference type="GO" id="GO:0071770">
    <property type="term" value="P:DIM/DIP cell wall layer assembly"/>
    <property type="evidence" value="ECO:0007669"/>
    <property type="project" value="TreeGrafter"/>
</dbReference>
<proteinExistence type="predicted"/>
<dbReference type="GO" id="GO:0006633">
    <property type="term" value="P:fatty acid biosynthetic process"/>
    <property type="evidence" value="ECO:0007669"/>
    <property type="project" value="UniProtKB-UniPathway"/>
</dbReference>
<dbReference type="InterPro" id="IPR016036">
    <property type="entry name" value="Malonyl_transacylase_ACP-bd"/>
</dbReference>
<dbReference type="Pfam" id="PF02801">
    <property type="entry name" value="Ketoacyl-synt_C"/>
    <property type="match status" value="1"/>
</dbReference>
<dbReference type="PROSITE" id="PS00606">
    <property type="entry name" value="KS3_1"/>
    <property type="match status" value="1"/>
</dbReference>
<dbReference type="GO" id="GO:0004312">
    <property type="term" value="F:fatty acid synthase activity"/>
    <property type="evidence" value="ECO:0007669"/>
    <property type="project" value="TreeGrafter"/>
</dbReference>
<dbReference type="SMART" id="SM00823">
    <property type="entry name" value="PKS_PP"/>
    <property type="match status" value="1"/>
</dbReference>
<dbReference type="Gene3D" id="1.10.1200.10">
    <property type="entry name" value="ACP-like"/>
    <property type="match status" value="1"/>
</dbReference>
<comment type="caution">
    <text evidence="7">The sequence shown here is derived from an EMBL/GenBank/DDBJ whole genome shotgun (WGS) entry which is preliminary data.</text>
</comment>
<organism evidence="7 8">
    <name type="scientific">Xenorhabdus thuongxuanensis</name>
    <dbReference type="NCBI Taxonomy" id="1873484"/>
    <lineage>
        <taxon>Bacteria</taxon>
        <taxon>Pseudomonadati</taxon>
        <taxon>Pseudomonadota</taxon>
        <taxon>Gammaproteobacteria</taxon>
        <taxon>Enterobacterales</taxon>
        <taxon>Morganellaceae</taxon>
        <taxon>Xenorhabdus</taxon>
    </lineage>
</organism>
<dbReference type="GO" id="GO:0005737">
    <property type="term" value="C:cytoplasm"/>
    <property type="evidence" value="ECO:0007669"/>
    <property type="project" value="TreeGrafter"/>
</dbReference>
<gene>
    <name evidence="7" type="ORF">Xentx_02610</name>
</gene>
<protein>
    <submittedName>
        <fullName evidence="7">Phenolpthiocerol synthesis type-I polyketide synthase PpsE</fullName>
    </submittedName>
</protein>
<name>A0A1Q5TWX3_9GAMM</name>
<keyword evidence="2" id="KW-0596">Phosphopantetheine</keyword>
<dbReference type="InterPro" id="IPR001227">
    <property type="entry name" value="Ac_transferase_dom_sf"/>
</dbReference>
<evidence type="ECO:0000313" key="8">
    <source>
        <dbReference type="Proteomes" id="UP000186277"/>
    </source>
</evidence>
<keyword evidence="4" id="KW-0808">Transferase</keyword>
<dbReference type="InterPro" id="IPR016039">
    <property type="entry name" value="Thiolase-like"/>
</dbReference>
<dbReference type="InterPro" id="IPR020806">
    <property type="entry name" value="PKS_PP-bd"/>
</dbReference>
<dbReference type="InterPro" id="IPR014043">
    <property type="entry name" value="Acyl_transferase_dom"/>
</dbReference>
<dbReference type="PROSITE" id="PS52004">
    <property type="entry name" value="KS3_2"/>
    <property type="match status" value="1"/>
</dbReference>
<dbReference type="Gene3D" id="3.30.70.3290">
    <property type="match status" value="1"/>
</dbReference>
<dbReference type="Pfam" id="PF00109">
    <property type="entry name" value="ketoacyl-synt"/>
    <property type="match status" value="1"/>
</dbReference>
<dbReference type="SMART" id="SM00827">
    <property type="entry name" value="PKS_AT"/>
    <property type="match status" value="1"/>
</dbReference>
<feature type="domain" description="Ketosynthase family 3 (KS3)" evidence="6">
    <location>
        <begin position="7"/>
        <end position="423"/>
    </location>
</feature>